<dbReference type="Proteomes" id="UP000663862">
    <property type="component" value="Unassembled WGS sequence"/>
</dbReference>
<protein>
    <submittedName>
        <fullName evidence="2">Uncharacterized protein</fullName>
    </submittedName>
</protein>
<name>A0A820VQ36_9BILA</name>
<sequence>MLQSSTNIQNQMELNITMYQGAEVIISKEDKQDEYQYPYRHARKRRNEHGEGEGLTQSTGTPKRRIMEKINNIDHAPLEIQEETGTSSYFSNHRTFRKQTNESSSKKQQQQQQQYRESFPPCRIKLKEDNYPVQDVTIIKELNKKCKDLPQILYIYIYIYSNLPENVSYSGTNYRKLRCINNQHLSNPDQQLLKDIEMFQRVFVLDYKKVNFSLIMDSHDNQKQSIIITNKNFNRTKSGRKEKKSRKKNRKFFQRTKSFGNSLYQKLLNKDMNGTQTFPMLELSIFNKSDYQSSIRSATDLTRYLNDYSLASNEIFKKKFLELLMNSYERQCYIELFNNEEVLTFTRELTQQVTFIDIESRFAGP</sequence>
<reference evidence="2" key="1">
    <citation type="submission" date="2021-02" db="EMBL/GenBank/DDBJ databases">
        <authorList>
            <person name="Nowell W R."/>
        </authorList>
    </citation>
    <scope>NUCLEOTIDE SEQUENCE</scope>
</reference>
<accession>A0A820VQ36</accession>
<organism evidence="2 3">
    <name type="scientific">Rotaria socialis</name>
    <dbReference type="NCBI Taxonomy" id="392032"/>
    <lineage>
        <taxon>Eukaryota</taxon>
        <taxon>Metazoa</taxon>
        <taxon>Spiralia</taxon>
        <taxon>Gnathifera</taxon>
        <taxon>Rotifera</taxon>
        <taxon>Eurotatoria</taxon>
        <taxon>Bdelloidea</taxon>
        <taxon>Philodinida</taxon>
        <taxon>Philodinidae</taxon>
        <taxon>Rotaria</taxon>
    </lineage>
</organism>
<evidence type="ECO:0000256" key="1">
    <source>
        <dbReference type="SAM" id="MobiDB-lite"/>
    </source>
</evidence>
<feature type="region of interest" description="Disordered" evidence="1">
    <location>
        <begin position="95"/>
        <end position="119"/>
    </location>
</feature>
<evidence type="ECO:0000313" key="2">
    <source>
        <dbReference type="EMBL" id="CAF4505337.1"/>
    </source>
</evidence>
<proteinExistence type="predicted"/>
<gene>
    <name evidence="2" type="ORF">TSG867_LOCUS21430</name>
</gene>
<dbReference type="AlphaFoldDB" id="A0A820VQ36"/>
<dbReference type="EMBL" id="CAJOBQ010001657">
    <property type="protein sequence ID" value="CAF4505337.1"/>
    <property type="molecule type" value="Genomic_DNA"/>
</dbReference>
<comment type="caution">
    <text evidence="2">The sequence shown here is derived from an EMBL/GenBank/DDBJ whole genome shotgun (WGS) entry which is preliminary data.</text>
</comment>
<evidence type="ECO:0000313" key="3">
    <source>
        <dbReference type="Proteomes" id="UP000663862"/>
    </source>
</evidence>